<evidence type="ECO:0000313" key="4">
    <source>
        <dbReference type="Proteomes" id="UP001177744"/>
    </source>
</evidence>
<dbReference type="PROSITE" id="PS50238">
    <property type="entry name" value="RHOGAP"/>
    <property type="match status" value="1"/>
</dbReference>
<dbReference type="InterPro" id="IPR008936">
    <property type="entry name" value="Rho_GTPase_activation_prot"/>
</dbReference>
<dbReference type="EMBL" id="JAULJE010000004">
    <property type="protein sequence ID" value="KAK1343832.1"/>
    <property type="molecule type" value="Genomic_DNA"/>
</dbReference>
<evidence type="ECO:0000259" key="2">
    <source>
        <dbReference type="PROSITE" id="PS50238"/>
    </source>
</evidence>
<keyword evidence="4" id="KW-1185">Reference proteome</keyword>
<gene>
    <name evidence="3" type="ORF">QTO34_014386</name>
</gene>
<sequence length="198" mass="22609">MTSYGSLLAKRRHHTVHSQHKNQRIPPGLPTSESPFLIEQLSWEVQGQFTLQPRCLVQPCIGEIYHKLGLWVGFWHSSGKLSHVTNLFYARTALSVPVPSICEDDNRPKLVSHMLFLSLNLKGPLTKGLFRQSSNVKSPRELKEKLNSRVEVHLDCESVFVLASVLKVFLQNIPGSIFSSDSIITRSMFWIKEMMQRK</sequence>
<dbReference type="SUPFAM" id="SSF48350">
    <property type="entry name" value="GTPase activation domain, GAP"/>
    <property type="match status" value="1"/>
</dbReference>
<protein>
    <recommendedName>
        <fullName evidence="2">Rho-GAP domain-containing protein</fullName>
    </recommendedName>
</protein>
<dbReference type="GO" id="GO:0007165">
    <property type="term" value="P:signal transduction"/>
    <property type="evidence" value="ECO:0007669"/>
    <property type="project" value="InterPro"/>
</dbReference>
<dbReference type="Proteomes" id="UP001177744">
    <property type="component" value="Unassembled WGS sequence"/>
</dbReference>
<organism evidence="3 4">
    <name type="scientific">Cnephaeus nilssonii</name>
    <name type="common">Northern bat</name>
    <name type="synonym">Eptesicus nilssonii</name>
    <dbReference type="NCBI Taxonomy" id="3371016"/>
    <lineage>
        <taxon>Eukaryota</taxon>
        <taxon>Metazoa</taxon>
        <taxon>Chordata</taxon>
        <taxon>Craniata</taxon>
        <taxon>Vertebrata</taxon>
        <taxon>Euteleostomi</taxon>
        <taxon>Mammalia</taxon>
        <taxon>Eutheria</taxon>
        <taxon>Laurasiatheria</taxon>
        <taxon>Chiroptera</taxon>
        <taxon>Yangochiroptera</taxon>
        <taxon>Vespertilionidae</taxon>
        <taxon>Cnephaeus</taxon>
    </lineage>
</organism>
<dbReference type="PANTHER" id="PTHR23179">
    <property type="entry name" value="T-CELL ACTIVATION RHO GTPASE ACTIVATING PROTEIN-RELATED"/>
    <property type="match status" value="1"/>
</dbReference>
<evidence type="ECO:0000256" key="1">
    <source>
        <dbReference type="SAM" id="MobiDB-lite"/>
    </source>
</evidence>
<proteinExistence type="predicted"/>
<accession>A0AA40LU09</accession>
<dbReference type="Pfam" id="PF00620">
    <property type="entry name" value="RhoGAP"/>
    <property type="match status" value="1"/>
</dbReference>
<feature type="region of interest" description="Disordered" evidence="1">
    <location>
        <begin position="11"/>
        <end position="30"/>
    </location>
</feature>
<comment type="caution">
    <text evidence="3">The sequence shown here is derived from an EMBL/GenBank/DDBJ whole genome shotgun (WGS) entry which is preliminary data.</text>
</comment>
<dbReference type="GO" id="GO:0005096">
    <property type="term" value="F:GTPase activator activity"/>
    <property type="evidence" value="ECO:0007669"/>
    <property type="project" value="TreeGrafter"/>
</dbReference>
<dbReference type="AlphaFoldDB" id="A0AA40LU09"/>
<name>A0AA40LU09_CNENI</name>
<feature type="compositionally biased region" description="Basic residues" evidence="1">
    <location>
        <begin position="11"/>
        <end position="23"/>
    </location>
</feature>
<dbReference type="Gene3D" id="1.10.555.10">
    <property type="entry name" value="Rho GTPase activation protein"/>
    <property type="match status" value="1"/>
</dbReference>
<reference evidence="3" key="1">
    <citation type="submission" date="2023-06" db="EMBL/GenBank/DDBJ databases">
        <title>Reference genome for the Northern bat (Eptesicus nilssonii), a most northern bat species.</title>
        <authorList>
            <person name="Laine V.N."/>
            <person name="Pulliainen A.T."/>
            <person name="Lilley T.M."/>
        </authorList>
    </citation>
    <scope>NUCLEOTIDE SEQUENCE</scope>
    <source>
        <strain evidence="3">BLF_Eptnil</strain>
        <tissue evidence="3">Kidney</tissue>
    </source>
</reference>
<dbReference type="PANTHER" id="PTHR23179:SF28">
    <property type="entry name" value="RHO GTPASE-ACTIVATING PROTEIN 20"/>
    <property type="match status" value="1"/>
</dbReference>
<dbReference type="InterPro" id="IPR000198">
    <property type="entry name" value="RhoGAP_dom"/>
</dbReference>
<feature type="domain" description="Rho-GAP" evidence="2">
    <location>
        <begin position="92"/>
        <end position="198"/>
    </location>
</feature>
<evidence type="ECO:0000313" key="3">
    <source>
        <dbReference type="EMBL" id="KAK1343832.1"/>
    </source>
</evidence>